<gene>
    <name evidence="4" type="ORF">SAPIO_CDS10240</name>
</gene>
<dbReference type="AlphaFoldDB" id="A0A084FV00"/>
<dbReference type="HOGENOM" id="CLU_023874_0_0_1"/>
<evidence type="ECO:0000256" key="2">
    <source>
        <dbReference type="SAM" id="Phobius"/>
    </source>
</evidence>
<dbReference type="PANTHER" id="PTHR34502:SF6">
    <property type="entry name" value="DUF6594 DOMAIN-CONTAINING PROTEIN"/>
    <property type="match status" value="1"/>
</dbReference>
<feature type="compositionally biased region" description="Polar residues" evidence="1">
    <location>
        <begin position="68"/>
        <end position="79"/>
    </location>
</feature>
<feature type="compositionally biased region" description="Low complexity" evidence="1">
    <location>
        <begin position="265"/>
        <end position="279"/>
    </location>
</feature>
<keyword evidence="5" id="KW-1185">Reference proteome</keyword>
<protein>
    <recommendedName>
        <fullName evidence="3">DUF6594 domain-containing protein</fullName>
    </recommendedName>
</protein>
<dbReference type="Proteomes" id="UP000028545">
    <property type="component" value="Unassembled WGS sequence"/>
</dbReference>
<name>A0A084FV00_PSEDA</name>
<reference evidence="4 5" key="1">
    <citation type="journal article" date="2014" name="Genome Announc.">
        <title>Draft genome sequence of the pathogenic fungus Scedosporium apiospermum.</title>
        <authorList>
            <person name="Vandeputte P."/>
            <person name="Ghamrawi S."/>
            <person name="Rechenmann M."/>
            <person name="Iltis A."/>
            <person name="Giraud S."/>
            <person name="Fleury M."/>
            <person name="Thornton C."/>
            <person name="Delhaes L."/>
            <person name="Meyer W."/>
            <person name="Papon N."/>
            <person name="Bouchara J.P."/>
        </authorList>
    </citation>
    <scope>NUCLEOTIDE SEQUENCE [LARGE SCALE GENOMIC DNA]</scope>
    <source>
        <strain evidence="4 5">IHEM 14462</strain>
    </source>
</reference>
<feature type="compositionally biased region" description="Basic and acidic residues" evidence="1">
    <location>
        <begin position="530"/>
        <end position="544"/>
    </location>
</feature>
<evidence type="ECO:0000313" key="5">
    <source>
        <dbReference type="Proteomes" id="UP000028545"/>
    </source>
</evidence>
<dbReference type="VEuPathDB" id="FungiDB:SAPIO_CDS10240"/>
<dbReference type="OMA" id="QWHKTDV"/>
<feature type="transmembrane region" description="Helical" evidence="2">
    <location>
        <begin position="621"/>
        <end position="642"/>
    </location>
</feature>
<feature type="compositionally biased region" description="Polar residues" evidence="1">
    <location>
        <begin position="47"/>
        <end position="57"/>
    </location>
</feature>
<keyword evidence="2" id="KW-0472">Membrane</keyword>
<feature type="compositionally biased region" description="Low complexity" evidence="1">
    <location>
        <begin position="225"/>
        <end position="241"/>
    </location>
</feature>
<feature type="compositionally biased region" description="Pro residues" evidence="1">
    <location>
        <begin position="515"/>
        <end position="524"/>
    </location>
</feature>
<evidence type="ECO:0000313" key="4">
    <source>
        <dbReference type="EMBL" id="KEZ38912.1"/>
    </source>
</evidence>
<dbReference type="GeneID" id="27719417"/>
<feature type="region of interest" description="Disordered" evidence="1">
    <location>
        <begin position="1"/>
        <end position="333"/>
    </location>
</feature>
<dbReference type="KEGG" id="sapo:SAPIO_CDS10240"/>
<dbReference type="InterPro" id="IPR046529">
    <property type="entry name" value="DUF6594"/>
</dbReference>
<comment type="caution">
    <text evidence="4">The sequence shown here is derived from an EMBL/GenBank/DDBJ whole genome shotgun (WGS) entry which is preliminary data.</text>
</comment>
<proteinExistence type="predicted"/>
<feature type="domain" description="DUF6594" evidence="3">
    <location>
        <begin position="346"/>
        <end position="602"/>
    </location>
</feature>
<evidence type="ECO:0000259" key="3">
    <source>
        <dbReference type="Pfam" id="PF20237"/>
    </source>
</evidence>
<dbReference type="EMBL" id="JOWA01000165">
    <property type="protein sequence ID" value="KEZ38912.1"/>
    <property type="molecule type" value="Genomic_DNA"/>
</dbReference>
<dbReference type="OrthoDB" id="5416037at2759"/>
<dbReference type="RefSeq" id="XP_016638711.1">
    <property type="nucleotide sequence ID" value="XM_016783864.1"/>
</dbReference>
<keyword evidence="2" id="KW-1133">Transmembrane helix</keyword>
<feature type="transmembrane region" description="Helical" evidence="2">
    <location>
        <begin position="590"/>
        <end position="609"/>
    </location>
</feature>
<dbReference type="PANTHER" id="PTHR34502">
    <property type="entry name" value="DUF6594 DOMAIN-CONTAINING PROTEIN-RELATED"/>
    <property type="match status" value="1"/>
</dbReference>
<accession>A0A084FV00</accession>
<feature type="compositionally biased region" description="Low complexity" evidence="1">
    <location>
        <begin position="93"/>
        <end position="131"/>
    </location>
</feature>
<sequence length="643" mass="69470">MKTEPKQEMHVAAPGDCHLSEPSRTAETVRRRVNHLPIQDDKPNSPKYATSPKTTTAIKREVMDDFDSSQAHSPTTNDCEPSVIDESDKIERSPSPSSTSTLTNCSSQTSQTSTSGSSSSSGSTIRQTSSSMCEPSDDMDDVTEASRHSNRSSRSHLSQSPLRSPPPPLQSPQHPHRGRGRERGRPNALNFLEPDSPVVTVEAIQRSIEESTARWRGSGSGNKKSPSTRSSTSSGSSSMRSDVFSLGDHETDRSSSPENSVDGDSSGAAPPFSSSAPSSNVRTQFATDPRKATTPAMTKSYGTPEMPRGKANLPHIPPNELQPRLGSQFGHAKHLPRAEKLPLSGYQLLASKLSPGYAGGLSPTIQPMYRRFEALNHRILLHLQDELAEMEEQLHRLDTADTQTRRLQNCILPASRRSDYLAGGELQWHKTDILGKIGFKLEQYNHVLSSFEKTRNMSAPSKSEIDDYRSFLETKRPITEIETRFLDVSDDLVTIARPAPPSYDRSECFSSGAPTPMPRLPGDPPSAEFPGDHSHSDGEDEVTKSPELPPSAVEDTSPTPSIEASIPSLAAGLAVSILLPILTFPTIPGLLGRLMVICLVAIGVLNPLLQAGNLKGLGIDTRNSVICAAIYGGAMSVIAAVFS</sequence>
<organism evidence="4 5">
    <name type="scientific">Pseudallescheria apiosperma</name>
    <name type="common">Scedosporium apiospermum</name>
    <dbReference type="NCBI Taxonomy" id="563466"/>
    <lineage>
        <taxon>Eukaryota</taxon>
        <taxon>Fungi</taxon>
        <taxon>Dikarya</taxon>
        <taxon>Ascomycota</taxon>
        <taxon>Pezizomycotina</taxon>
        <taxon>Sordariomycetes</taxon>
        <taxon>Hypocreomycetidae</taxon>
        <taxon>Microascales</taxon>
        <taxon>Microascaceae</taxon>
        <taxon>Scedosporium</taxon>
    </lineage>
</organism>
<keyword evidence="2" id="KW-0812">Transmembrane</keyword>
<dbReference type="Pfam" id="PF20237">
    <property type="entry name" value="DUF6594"/>
    <property type="match status" value="1"/>
</dbReference>
<feature type="region of interest" description="Disordered" evidence="1">
    <location>
        <begin position="498"/>
        <end position="561"/>
    </location>
</feature>
<evidence type="ECO:0000256" key="1">
    <source>
        <dbReference type="SAM" id="MobiDB-lite"/>
    </source>
</evidence>